<protein>
    <submittedName>
        <fullName evidence="3">Autotransporter outer membrane beta-barrel domain-containing protein</fullName>
    </submittedName>
</protein>
<dbReference type="PROSITE" id="PS51208">
    <property type="entry name" value="AUTOTRANSPORTER"/>
    <property type="match status" value="1"/>
</dbReference>
<dbReference type="InterPro" id="IPR006315">
    <property type="entry name" value="OM_autotransptr_brl_dom"/>
</dbReference>
<evidence type="ECO:0000313" key="3">
    <source>
        <dbReference type="EMBL" id="MBK5142470.1"/>
    </source>
</evidence>
<dbReference type="PANTHER" id="PTHR12338:SF5">
    <property type="entry name" value="ANTIGEN 43-RELATED"/>
    <property type="match status" value="1"/>
</dbReference>
<keyword evidence="4" id="KW-1185">Reference proteome</keyword>
<dbReference type="NCBIfam" id="TIGR01414">
    <property type="entry name" value="autotrans_barl"/>
    <property type="match status" value="1"/>
</dbReference>
<dbReference type="Pfam" id="PF03797">
    <property type="entry name" value="Autotransporter"/>
    <property type="match status" value="1"/>
</dbReference>
<name>A0ABS1IL50_9GAMM</name>
<dbReference type="EMBL" id="JADRCR010000001">
    <property type="protein sequence ID" value="MBK5142470.1"/>
    <property type="molecule type" value="Genomic_DNA"/>
</dbReference>
<feature type="compositionally biased region" description="Basic and acidic residues" evidence="1">
    <location>
        <begin position="485"/>
        <end position="500"/>
    </location>
</feature>
<feature type="region of interest" description="Disordered" evidence="1">
    <location>
        <begin position="474"/>
        <end position="511"/>
    </location>
</feature>
<dbReference type="CDD" id="cd01344">
    <property type="entry name" value="PL2_Passenger_AT"/>
    <property type="match status" value="1"/>
</dbReference>
<dbReference type="PANTHER" id="PTHR12338">
    <property type="entry name" value="AUTOTRANSPORTER"/>
    <property type="match status" value="1"/>
</dbReference>
<evidence type="ECO:0000259" key="2">
    <source>
        <dbReference type="PROSITE" id="PS51208"/>
    </source>
</evidence>
<organism evidence="3 4">
    <name type="scientific">Limnobaculum allomyrinae</name>
    <dbReference type="NCBI Taxonomy" id="2791986"/>
    <lineage>
        <taxon>Bacteria</taxon>
        <taxon>Pseudomonadati</taxon>
        <taxon>Pseudomonadota</taxon>
        <taxon>Gammaproteobacteria</taxon>
        <taxon>Enterobacterales</taxon>
        <taxon>Budviciaceae</taxon>
        <taxon>Limnobaculum</taxon>
    </lineage>
</organism>
<dbReference type="Proteomes" id="UP001296921">
    <property type="component" value="Unassembled WGS sequence"/>
</dbReference>
<reference evidence="3 4" key="1">
    <citation type="submission" date="2020-11" db="EMBL/GenBank/DDBJ databases">
        <title>Insectihabitans protaetiae gen. nov. sp. nov. and Insectihabitans allomyrinae sp. nov., isolated from larvae of Protaetia brevitarsis seulensis and Allomyrina dichotoma, respectively.</title>
        <authorList>
            <person name="Lee S.D."/>
            <person name="Byeon Y.-S."/>
            <person name="Kim S.-M."/>
            <person name="Yang H.L."/>
            <person name="Kim I.S."/>
        </authorList>
    </citation>
    <scope>NUCLEOTIDE SEQUENCE [LARGE SCALE GENOMIC DNA]</scope>
    <source>
        <strain evidence="3 4">BWR-B9</strain>
    </source>
</reference>
<dbReference type="Pfam" id="PF18883">
    <property type="entry name" value="AC_1"/>
    <property type="match status" value="1"/>
</dbReference>
<proteinExistence type="predicted"/>
<accession>A0ABS1IL50</accession>
<dbReference type="InterPro" id="IPR050909">
    <property type="entry name" value="Bact_Autotransporter_VF"/>
</dbReference>
<dbReference type="InterPro" id="IPR043990">
    <property type="entry name" value="AC_1"/>
</dbReference>
<sequence>MNSSNYKHSKIAIIIATILSPVPFTSPAFSEPVDDIEISTTGVREYGVLASGEEKKLGNRASISTSGEYAYGIFSRSSGIAIIGDNATISTTGKNASALYVINSGQITLGNNATITAIESLSYGLFANGNGTKVVLGNNANFSVSGGSGAGAIWSTDSAQITLGNDAIISTSRNNAHAASTFLSGVLNIGERATITVNGLNAHAVNASGESNGTNGGIINLGANSHIIVNNNQSSQWAGSHGVRAYDGGVVNLLGGNTITMTGDNIYQTSNAMYATTGGFINGSAGGRYIIQGDIVAGGGHYSTFETGKIILNLTDESLWNGSSYTQENDEGIGTISLAMTNSVWNMSNSSTLTDLTLNQGAVINFQHSGSDYQTLTINDNYIGHGGTLVFNTVLHNDTSETDKLIVNGQASGLSYVMVNNVGGSGAETIDGIEIISTQGSTDDAFVKSGRIVAGAYEYDLAKSGNNWYLTSSILPEPVEPTPEPEPKPEEPAPEPKPEEPGNNDNSTNETKIIRPESGAYIANLSAANTMFVSRLHNRLGETQYTDYLTGKTKVTSMWLRQEGGHNRSKTKSTQSKTQTNRYVVQIGGDVAQWSTDGLNRLHLGVMAGYGYAHGNTDAKYTAYRAKNKVDGYAVGLYGTWYANQADKSGLYVDSWVQYA</sequence>
<dbReference type="InterPro" id="IPR005546">
    <property type="entry name" value="Autotransporte_beta"/>
</dbReference>
<comment type="caution">
    <text evidence="3">The sequence shown here is derived from an EMBL/GenBank/DDBJ whole genome shotgun (WGS) entry which is preliminary data.</text>
</comment>
<evidence type="ECO:0000313" key="4">
    <source>
        <dbReference type="Proteomes" id="UP001296921"/>
    </source>
</evidence>
<evidence type="ECO:0000256" key="1">
    <source>
        <dbReference type="SAM" id="MobiDB-lite"/>
    </source>
</evidence>
<feature type="domain" description="Autotransporter" evidence="2">
    <location>
        <begin position="551"/>
        <end position="660"/>
    </location>
</feature>
<gene>
    <name evidence="3" type="ORF">I2494_01805</name>
</gene>